<keyword evidence="3" id="KW-0004">4Fe-4S</keyword>
<comment type="cofactor">
    <cofactor evidence="9">
        <name>corrinoid</name>
        <dbReference type="ChEBI" id="CHEBI:33913"/>
    </cofactor>
</comment>
<evidence type="ECO:0000256" key="5">
    <source>
        <dbReference type="ARBA" id="ARBA00022729"/>
    </source>
</evidence>
<evidence type="ECO:0000256" key="2">
    <source>
        <dbReference type="ARBA" id="ARBA00022475"/>
    </source>
</evidence>
<evidence type="ECO:0000256" key="8">
    <source>
        <dbReference type="ARBA" id="ARBA00023136"/>
    </source>
</evidence>
<evidence type="ECO:0000256" key="6">
    <source>
        <dbReference type="ARBA" id="ARBA00023004"/>
    </source>
</evidence>
<dbReference type="PROSITE" id="PS51318">
    <property type="entry name" value="TAT"/>
    <property type="match status" value="1"/>
</dbReference>
<dbReference type="InterPro" id="IPR006311">
    <property type="entry name" value="TAT_signal"/>
</dbReference>
<evidence type="ECO:0000313" key="11">
    <source>
        <dbReference type="EMBL" id="WWX26150.1"/>
    </source>
</evidence>
<evidence type="ECO:0000256" key="9">
    <source>
        <dbReference type="ARBA" id="ARBA00029374"/>
    </source>
</evidence>
<proteinExistence type="predicted"/>
<organism evidence="11 12">
    <name type="scientific">Candidatus Dehalogenimonas loeffleri</name>
    <dbReference type="NCBI Taxonomy" id="3127115"/>
    <lineage>
        <taxon>Bacteria</taxon>
        <taxon>Bacillati</taxon>
        <taxon>Chloroflexota</taxon>
        <taxon>Dehalococcoidia</taxon>
        <taxon>Dehalococcoidales</taxon>
        <taxon>Dehalococcoidaceae</taxon>
        <taxon>Dehalogenimonas</taxon>
    </lineage>
</organism>
<keyword evidence="4" id="KW-0479">Metal-binding</keyword>
<evidence type="ECO:0000256" key="4">
    <source>
        <dbReference type="ARBA" id="ARBA00022723"/>
    </source>
</evidence>
<dbReference type="EMBL" id="CP146612">
    <property type="protein sequence ID" value="WWX26150.1"/>
    <property type="molecule type" value="Genomic_DNA"/>
</dbReference>
<dbReference type="InterPro" id="IPR028894">
    <property type="entry name" value="RDH_dom"/>
</dbReference>
<dbReference type="Proteomes" id="UP001375370">
    <property type="component" value="Chromosome"/>
</dbReference>
<dbReference type="SUPFAM" id="SSF54862">
    <property type="entry name" value="4Fe-4S ferredoxins"/>
    <property type="match status" value="1"/>
</dbReference>
<keyword evidence="8" id="KW-0472">Membrane</keyword>
<keyword evidence="2" id="KW-1003">Cell membrane</keyword>
<name>A0ABZ2J5K8_9CHLR</name>
<dbReference type="NCBIfam" id="TIGR02486">
    <property type="entry name" value="RDH"/>
    <property type="match status" value="1"/>
</dbReference>
<dbReference type="PROSITE" id="PS51379">
    <property type="entry name" value="4FE4S_FER_2"/>
    <property type="match status" value="1"/>
</dbReference>
<dbReference type="InterPro" id="IPR017900">
    <property type="entry name" value="4Fe4S_Fe_S_CS"/>
</dbReference>
<keyword evidence="7" id="KW-0411">Iron-sulfur</keyword>
<reference evidence="11 12" key="1">
    <citation type="submission" date="2024-03" db="EMBL/GenBank/DDBJ databases">
        <title>A Dehalogenimonas Isolated from Estuarine Sediments Dihaloeliminates Chlorinated Alkanes.</title>
        <authorList>
            <person name="Yang Y."/>
            <person name="Wang H."/>
        </authorList>
    </citation>
    <scope>NUCLEOTIDE SEQUENCE [LARGE SCALE GENOMIC DNA]</scope>
    <source>
        <strain evidence="11 12">W</strain>
    </source>
</reference>
<evidence type="ECO:0000256" key="3">
    <source>
        <dbReference type="ARBA" id="ARBA00022485"/>
    </source>
</evidence>
<keyword evidence="12" id="KW-1185">Reference proteome</keyword>
<dbReference type="RefSeq" id="WP_338739037.1">
    <property type="nucleotide sequence ID" value="NZ_CP146612.1"/>
</dbReference>
<accession>A0ABZ2J5K8</accession>
<sequence>MKSHSTMSRRDFMKSIGLGSAAIASMGATAPFFHDLDEMAGIGAAETFNSTTSMQKRPWWVKEVDIPTVEIDLKLRTPYAGPSPCEGTLDSKDSIYVTKEEMAAIRASQKNNAIEGAKNNRPGFTLRDQIGAWASLDRGQTGYLKYPPEGFRTIKVTHETLGVPKWEGSETENAFMIRTFLRQFGAGAIGYARVDDNSVGPRKPLFNTHVRLENNPDYKYDANGTFVMPEKCKYAIVIYDRSPRDPNNYRRTVNSPQAFVSNMEKCEYGHKLQNFLWGLGYQSYWFEDSTTSKFTGTPTNVWGILSGVGEYNRIHNSVSQPEGESGNFASILFTDLPLPTTKPIDFGALEFCKTCGICADVCPAGAIPTVEEYREPTWDRATGPWSASNDHKGYPNKSIECVKWYFSYAITGFAPSSRPVGVCRRCSSHCVFSKDHKAWIHEVVKGVVSTTPVMNSFFTKMDTLSGYSDVISDEGRAEYWHQYLPAI</sequence>
<dbReference type="InterPro" id="IPR012832">
    <property type="entry name" value="RDH"/>
</dbReference>
<dbReference type="InterPro" id="IPR017896">
    <property type="entry name" value="4Fe4S_Fe-S-bd"/>
</dbReference>
<feature type="domain" description="4Fe-4S ferredoxin-type" evidence="10">
    <location>
        <begin position="342"/>
        <end position="372"/>
    </location>
</feature>
<gene>
    <name evidence="11" type="ORF">V8247_04055</name>
</gene>
<evidence type="ECO:0000259" key="10">
    <source>
        <dbReference type="PROSITE" id="PS51379"/>
    </source>
</evidence>
<evidence type="ECO:0000256" key="1">
    <source>
        <dbReference type="ARBA" id="ARBA00004236"/>
    </source>
</evidence>
<protein>
    <submittedName>
        <fullName evidence="11">Reductive dehalogenase</fullName>
    </submittedName>
</protein>
<evidence type="ECO:0000256" key="7">
    <source>
        <dbReference type="ARBA" id="ARBA00023014"/>
    </source>
</evidence>
<evidence type="ECO:0000313" key="12">
    <source>
        <dbReference type="Proteomes" id="UP001375370"/>
    </source>
</evidence>
<keyword evidence="6" id="KW-0408">Iron</keyword>
<dbReference type="Pfam" id="PF13486">
    <property type="entry name" value="Dehalogenase"/>
    <property type="match status" value="1"/>
</dbReference>
<keyword evidence="5" id="KW-0732">Signal</keyword>
<comment type="subcellular location">
    <subcellularLocation>
        <location evidence="1">Cell membrane</location>
    </subcellularLocation>
</comment>
<dbReference type="PROSITE" id="PS00198">
    <property type="entry name" value="4FE4S_FER_1"/>
    <property type="match status" value="1"/>
</dbReference>